<gene>
    <name evidence="2" type="primary">RE1</name>
    <name evidence="2" type="ORF">SNEC2469_LOCUS27768</name>
</gene>
<keyword evidence="3" id="KW-1185">Reference proteome</keyword>
<feature type="domain" description="Reverse transcriptase Ty1/copia-type" evidence="1">
    <location>
        <begin position="117"/>
        <end position="334"/>
    </location>
</feature>
<dbReference type="CDD" id="cd09272">
    <property type="entry name" value="RNase_HI_RT_Ty1"/>
    <property type="match status" value="1"/>
</dbReference>
<dbReference type="SUPFAM" id="SSF56672">
    <property type="entry name" value="DNA/RNA polymerases"/>
    <property type="match status" value="1"/>
</dbReference>
<reference evidence="2" key="1">
    <citation type="submission" date="2021-02" db="EMBL/GenBank/DDBJ databases">
        <authorList>
            <person name="Dougan E. K."/>
            <person name="Rhodes N."/>
            <person name="Thang M."/>
            <person name="Chan C."/>
        </authorList>
    </citation>
    <scope>NUCLEOTIDE SEQUENCE</scope>
</reference>
<proteinExistence type="predicted"/>
<comment type="caution">
    <text evidence="2">The sequence shown here is derived from an EMBL/GenBank/DDBJ whole genome shotgun (WGS) entry which is preliminary data.</text>
</comment>
<dbReference type="OrthoDB" id="447404at2759"/>
<protein>
    <submittedName>
        <fullName evidence="2">RE1 protein</fullName>
    </submittedName>
</protein>
<dbReference type="Pfam" id="PF07727">
    <property type="entry name" value="RVT_2"/>
    <property type="match status" value="1"/>
</dbReference>
<dbReference type="EMBL" id="CAJNJA010059093">
    <property type="protein sequence ID" value="CAE7866575.1"/>
    <property type="molecule type" value="Genomic_DNA"/>
</dbReference>
<evidence type="ECO:0000313" key="2">
    <source>
        <dbReference type="EMBL" id="CAE7866575.1"/>
    </source>
</evidence>
<dbReference type="Proteomes" id="UP000601435">
    <property type="component" value="Unassembled WGS sequence"/>
</dbReference>
<dbReference type="PANTHER" id="PTHR11439:SF467">
    <property type="entry name" value="INTEGRASE CATALYTIC DOMAIN-CONTAINING PROTEIN"/>
    <property type="match status" value="1"/>
</dbReference>
<evidence type="ECO:0000313" key="3">
    <source>
        <dbReference type="Proteomes" id="UP000601435"/>
    </source>
</evidence>
<evidence type="ECO:0000259" key="1">
    <source>
        <dbReference type="Pfam" id="PF07727"/>
    </source>
</evidence>
<dbReference type="InterPro" id="IPR013103">
    <property type="entry name" value="RVT_2"/>
</dbReference>
<organism evidence="2 3">
    <name type="scientific">Symbiodinium necroappetens</name>
    <dbReference type="NCBI Taxonomy" id="1628268"/>
    <lineage>
        <taxon>Eukaryota</taxon>
        <taxon>Sar</taxon>
        <taxon>Alveolata</taxon>
        <taxon>Dinophyceae</taxon>
        <taxon>Suessiales</taxon>
        <taxon>Symbiodiniaceae</taxon>
        <taxon>Symbiodinium</taxon>
    </lineage>
</organism>
<dbReference type="InterPro" id="IPR043502">
    <property type="entry name" value="DNA/RNA_pol_sf"/>
</dbReference>
<dbReference type="PANTHER" id="PTHR11439">
    <property type="entry name" value="GAG-POL-RELATED RETROTRANSPOSON"/>
    <property type="match status" value="1"/>
</dbReference>
<dbReference type="AlphaFoldDB" id="A0A813AFG5"/>
<sequence>MYVRKIEQSFTTGIEAVLDGLTAPLGVVHLVDPGEARQHIDRWVPSLEKELTALEPAIQRFMQDDELHQQLQSQGGVIELPAKVVYTVKPPNQGALETEASMNAPSMSRQERETHLYRRKSRIVACGNMTEPSSWELYAAGATSEVLRIIIAETSFRAWALGVLDIVAAFLGTPMPPPDQFPPVIVRPPGVLKLRGLAGPRELWLLRRALYGLREAPRLWCLHRDGLLRLMTFETDEGLLCLKQSSGDENVWMLQKVDEIFPEVKGYILVYVDDILLAMPLALMRAVASKLQDTWNTSPLCVASKETPVKFLGLDVVAVDGGFFVTQETYVDELARIHNPHPPAVTPLTREECSFELTSSDVPPTPELTLECQQRAGELLWLSQRSRPDIAFTSALVSSLSTRAPARAIRVAQRALRYVASTRSSGILFVSHSEAALDVYTDASFAPEGTKSHTGYAVFYRNVPVLWRSARQGLITLSTAESEHIALQEGAVAGFSVRALIQSLLLPVSTPVLHCDSTAALAIQALNKEQICSQSRLRVLDCWSSMDCGA</sequence>
<name>A0A813AFG5_9DINO</name>
<accession>A0A813AFG5</accession>